<sequence>MNTNPTLKKMGAIVIALFVIALITVFKYEDVTNPITSPANMKSGIDFIKAKNLDNSQQIIAEMRRDISLLNDKVSALEEKPGENTDSDKANIQDIEISHITSNKERLNEPEESITELKEQRKAALLVHYKNLDNYIGSEEQDPNWSVRAENIIYNALEDTELSGSQFVNVDCRTSLCRAEVYHNSLQDMETFKLEIIHKVGSQLPKASMQHSQLDDGRQKTILYLVKDGHDFPLIEQ</sequence>
<dbReference type="AlphaFoldDB" id="A0A3B1AHD9"/>
<evidence type="ECO:0000313" key="2">
    <source>
        <dbReference type="EMBL" id="VAW99402.1"/>
    </source>
</evidence>
<organism evidence="2">
    <name type="scientific">hydrothermal vent metagenome</name>
    <dbReference type="NCBI Taxonomy" id="652676"/>
    <lineage>
        <taxon>unclassified sequences</taxon>
        <taxon>metagenomes</taxon>
        <taxon>ecological metagenomes</taxon>
    </lineage>
</organism>
<feature type="coiled-coil region" evidence="1">
    <location>
        <begin position="53"/>
        <end position="80"/>
    </location>
</feature>
<evidence type="ECO:0000256" key="1">
    <source>
        <dbReference type="SAM" id="Coils"/>
    </source>
</evidence>
<keyword evidence="1" id="KW-0175">Coiled coil</keyword>
<protein>
    <submittedName>
        <fullName evidence="2">Uncharacterized protein</fullName>
    </submittedName>
</protein>
<accession>A0A3B1AHD9</accession>
<gene>
    <name evidence="2" type="ORF">MNBD_GAMMA23-1935</name>
</gene>
<dbReference type="EMBL" id="UOFT01000077">
    <property type="protein sequence ID" value="VAW99402.1"/>
    <property type="molecule type" value="Genomic_DNA"/>
</dbReference>
<reference evidence="2" key="1">
    <citation type="submission" date="2018-06" db="EMBL/GenBank/DDBJ databases">
        <authorList>
            <person name="Zhirakovskaya E."/>
        </authorList>
    </citation>
    <scope>NUCLEOTIDE SEQUENCE</scope>
</reference>
<proteinExistence type="predicted"/>
<name>A0A3B1AHD9_9ZZZZ</name>